<evidence type="ECO:0000256" key="2">
    <source>
        <dbReference type="PIRSR" id="PIRSR600760-2"/>
    </source>
</evidence>
<sequence>MSPNREQEAALIDAIRDAARTEILPRFRNLDADAIDSKASADDLVTVADRRSEVLISAAAKKILPHAEVIGEEAVAETPALLDRIAAAETAVIIDPIDGTWNYAKGLSTFGVLLAVTSGGETVFGVLYDPVNDDWILTRRGGGTWFCTANGTERQLRIDGPREATDFGGFGAPAMLPKHMQERAQLDLLRQGRVLDLRCACHTYRMMCFGVGDFSFDPKLMPWDHAAGALAVEEAGGVVRLLGGRSYAPTIHKGYMLSARDAETMDRMQAELAWMCDGA</sequence>
<dbReference type="Gene3D" id="3.30.540.10">
    <property type="entry name" value="Fructose-1,6-Bisphosphatase, subunit A, domain 1"/>
    <property type="match status" value="1"/>
</dbReference>
<dbReference type="Pfam" id="PF00459">
    <property type="entry name" value="Inositol_P"/>
    <property type="match status" value="1"/>
</dbReference>
<dbReference type="OrthoDB" id="9785695at2"/>
<keyword evidence="2" id="KW-0479">Metal-binding</keyword>
<dbReference type="Gene3D" id="3.40.190.80">
    <property type="match status" value="1"/>
</dbReference>
<dbReference type="GO" id="GO:0008934">
    <property type="term" value="F:inositol monophosphate 1-phosphatase activity"/>
    <property type="evidence" value="ECO:0007669"/>
    <property type="project" value="TreeGrafter"/>
</dbReference>
<dbReference type="Proteomes" id="UP000198728">
    <property type="component" value="Unassembled WGS sequence"/>
</dbReference>
<accession>A0A1I1JM88</accession>
<reference evidence="3 4" key="1">
    <citation type="submission" date="2016-10" db="EMBL/GenBank/DDBJ databases">
        <authorList>
            <person name="de Groot N.N."/>
        </authorList>
    </citation>
    <scope>NUCLEOTIDE SEQUENCE [LARGE SCALE GENOMIC DNA]</scope>
    <source>
        <strain evidence="3 4">DSM 19548</strain>
    </source>
</reference>
<dbReference type="AlphaFoldDB" id="A0A1I1JM88"/>
<dbReference type="GO" id="GO:0046872">
    <property type="term" value="F:metal ion binding"/>
    <property type="evidence" value="ECO:0007669"/>
    <property type="project" value="UniProtKB-KW"/>
</dbReference>
<comment type="cofactor">
    <cofactor evidence="2">
        <name>Mg(2+)</name>
        <dbReference type="ChEBI" id="CHEBI:18420"/>
    </cofactor>
</comment>
<feature type="binding site" evidence="2">
    <location>
        <position position="72"/>
    </location>
    <ligand>
        <name>Mg(2+)</name>
        <dbReference type="ChEBI" id="CHEBI:18420"/>
        <label>1</label>
        <note>catalytic</note>
    </ligand>
</feature>
<dbReference type="RefSeq" id="WP_093360642.1">
    <property type="nucleotide sequence ID" value="NZ_FOLG01000005.1"/>
</dbReference>
<feature type="binding site" evidence="2">
    <location>
        <position position="95"/>
    </location>
    <ligand>
        <name>Mg(2+)</name>
        <dbReference type="ChEBI" id="CHEBI:18420"/>
        <label>1</label>
        <note>catalytic</note>
    </ligand>
</feature>
<keyword evidence="2" id="KW-0460">Magnesium</keyword>
<dbReference type="STRING" id="441112.SAMN04488094_10575"/>
<dbReference type="InterPro" id="IPR000760">
    <property type="entry name" value="Inositol_monophosphatase-like"/>
</dbReference>
<dbReference type="SUPFAM" id="SSF56655">
    <property type="entry name" value="Carbohydrate phosphatase"/>
    <property type="match status" value="1"/>
</dbReference>
<evidence type="ECO:0000256" key="1">
    <source>
        <dbReference type="ARBA" id="ARBA00009759"/>
    </source>
</evidence>
<name>A0A1I1JM88_9RHOB</name>
<dbReference type="EMBL" id="FOLG01000005">
    <property type="protein sequence ID" value="SFC46560.1"/>
    <property type="molecule type" value="Genomic_DNA"/>
</dbReference>
<dbReference type="PANTHER" id="PTHR20854:SF4">
    <property type="entry name" value="INOSITOL-1-MONOPHOSPHATASE-RELATED"/>
    <property type="match status" value="1"/>
</dbReference>
<gene>
    <name evidence="3" type="ORF">SAMN04488094_10575</name>
</gene>
<evidence type="ECO:0000313" key="3">
    <source>
        <dbReference type="EMBL" id="SFC46560.1"/>
    </source>
</evidence>
<feature type="binding site" evidence="2">
    <location>
        <position position="224"/>
    </location>
    <ligand>
        <name>Mg(2+)</name>
        <dbReference type="ChEBI" id="CHEBI:18420"/>
        <label>1</label>
        <note>catalytic</note>
    </ligand>
</feature>
<dbReference type="GO" id="GO:0007165">
    <property type="term" value="P:signal transduction"/>
    <property type="evidence" value="ECO:0007669"/>
    <property type="project" value="TreeGrafter"/>
</dbReference>
<comment type="similarity">
    <text evidence="1">Belongs to the inositol monophosphatase superfamily.</text>
</comment>
<proteinExistence type="inferred from homology"/>
<feature type="binding site" evidence="2">
    <location>
        <position position="97"/>
    </location>
    <ligand>
        <name>Mg(2+)</name>
        <dbReference type="ChEBI" id="CHEBI:18420"/>
        <label>1</label>
        <note>catalytic</note>
    </ligand>
</feature>
<dbReference type="GO" id="GO:0006020">
    <property type="term" value="P:inositol metabolic process"/>
    <property type="evidence" value="ECO:0007669"/>
    <property type="project" value="TreeGrafter"/>
</dbReference>
<organism evidence="3 4">
    <name type="scientific">Tropicimonas isoalkanivorans</name>
    <dbReference type="NCBI Taxonomy" id="441112"/>
    <lineage>
        <taxon>Bacteria</taxon>
        <taxon>Pseudomonadati</taxon>
        <taxon>Pseudomonadota</taxon>
        <taxon>Alphaproteobacteria</taxon>
        <taxon>Rhodobacterales</taxon>
        <taxon>Roseobacteraceae</taxon>
        <taxon>Tropicimonas</taxon>
    </lineage>
</organism>
<protein>
    <submittedName>
        <fullName evidence="3">Fructose-1,6-bisphosphatase</fullName>
    </submittedName>
</protein>
<dbReference type="PANTHER" id="PTHR20854">
    <property type="entry name" value="INOSITOL MONOPHOSPHATASE"/>
    <property type="match status" value="1"/>
</dbReference>
<dbReference type="PRINTS" id="PR00377">
    <property type="entry name" value="IMPHPHTASES"/>
</dbReference>
<keyword evidence="4" id="KW-1185">Reference proteome</keyword>
<evidence type="ECO:0000313" key="4">
    <source>
        <dbReference type="Proteomes" id="UP000198728"/>
    </source>
</evidence>
<feature type="binding site" evidence="2">
    <location>
        <position position="98"/>
    </location>
    <ligand>
        <name>Mg(2+)</name>
        <dbReference type="ChEBI" id="CHEBI:18420"/>
        <label>1</label>
        <note>catalytic</note>
    </ligand>
</feature>